<dbReference type="Proteomes" id="UP000313988">
    <property type="component" value="Unassembled WGS sequence"/>
</dbReference>
<keyword evidence="4" id="KW-1185">Reference proteome</keyword>
<evidence type="ECO:0000313" key="3">
    <source>
        <dbReference type="Proteomes" id="UP000313988"/>
    </source>
</evidence>
<accession>A0A5C4XII8</accession>
<evidence type="ECO:0000313" key="4">
    <source>
        <dbReference type="Proteomes" id="UP000629870"/>
    </source>
</evidence>
<sequence length="79" mass="9036">MISASDYFSGIKLNIFVENKKVVVSYSSLEEVIREEFETIEDALTSVSKNSKLDSHIKEDVLDQARFLSDMIVYEDRGI</sequence>
<dbReference type="EMBL" id="JACHEW010000049">
    <property type="protein sequence ID" value="MBB6018880.1"/>
    <property type="molecule type" value="Genomic_DNA"/>
</dbReference>
<protein>
    <submittedName>
        <fullName evidence="2">Uncharacterized protein</fullName>
    </submittedName>
</protein>
<dbReference type="RefSeq" id="WP_139405013.1">
    <property type="nucleotide sequence ID" value="NZ_JACHEW010000049.1"/>
</dbReference>
<proteinExistence type="predicted"/>
<comment type="caution">
    <text evidence="2">The sequence shown here is derived from an EMBL/GenBank/DDBJ whole genome shotgun (WGS) entry which is preliminary data.</text>
</comment>
<dbReference type="Proteomes" id="UP000629870">
    <property type="component" value="Unassembled WGS sequence"/>
</dbReference>
<reference evidence="2 3" key="1">
    <citation type="submission" date="2019-06" db="EMBL/GenBank/DDBJ databases">
        <title>Genome sequence of Deinococcus radiopugnans ATCC 19172.</title>
        <authorList>
            <person name="Maclea K.S."/>
            <person name="Maynard C.R."/>
        </authorList>
    </citation>
    <scope>NUCLEOTIDE SEQUENCE [LARGE SCALE GENOMIC DNA]</scope>
    <source>
        <strain evidence="2 3">ATCC 19172</strain>
    </source>
</reference>
<name>A0A5C4XII8_9DEIO</name>
<dbReference type="EMBL" id="VDMO01000049">
    <property type="protein sequence ID" value="TNM62390.1"/>
    <property type="molecule type" value="Genomic_DNA"/>
</dbReference>
<dbReference type="AlphaFoldDB" id="A0A5C4XII8"/>
<organism evidence="2 3">
    <name type="scientific">Deinococcus radiopugnans ATCC 19172</name>
    <dbReference type="NCBI Taxonomy" id="585398"/>
    <lineage>
        <taxon>Bacteria</taxon>
        <taxon>Thermotogati</taxon>
        <taxon>Deinococcota</taxon>
        <taxon>Deinococci</taxon>
        <taxon>Deinococcales</taxon>
        <taxon>Deinococcaceae</taxon>
        <taxon>Deinococcus</taxon>
    </lineage>
</organism>
<reference evidence="1 4" key="2">
    <citation type="submission" date="2020-08" db="EMBL/GenBank/DDBJ databases">
        <title>Genomic Encyclopedia of Type Strains, Phase IV (KMG-IV): sequencing the most valuable type-strain genomes for metagenomic binning, comparative biology and taxonomic classification.</title>
        <authorList>
            <person name="Goeker M."/>
        </authorList>
    </citation>
    <scope>NUCLEOTIDE SEQUENCE [LARGE SCALE GENOMIC DNA]</scope>
    <source>
        <strain evidence="1 4">DSM 12027</strain>
    </source>
</reference>
<evidence type="ECO:0000313" key="2">
    <source>
        <dbReference type="EMBL" id="TNM62390.1"/>
    </source>
</evidence>
<gene>
    <name evidence="2" type="ORF">FHR04_20385</name>
    <name evidence="1" type="ORF">HNQ04_004162</name>
</gene>
<evidence type="ECO:0000313" key="1">
    <source>
        <dbReference type="EMBL" id="MBB6018880.1"/>
    </source>
</evidence>